<evidence type="ECO:0000313" key="11">
    <source>
        <dbReference type="EMBL" id="MPM75705.1"/>
    </source>
</evidence>
<dbReference type="GO" id="GO:0005886">
    <property type="term" value="C:plasma membrane"/>
    <property type="evidence" value="ECO:0007669"/>
    <property type="project" value="UniProtKB-SubCell"/>
</dbReference>
<evidence type="ECO:0008006" key="12">
    <source>
        <dbReference type="Google" id="ProtNLM"/>
    </source>
</evidence>
<proteinExistence type="inferred from homology"/>
<evidence type="ECO:0000256" key="3">
    <source>
        <dbReference type="ARBA" id="ARBA00022475"/>
    </source>
</evidence>
<comment type="subcellular location">
    <subcellularLocation>
        <location evidence="1">Cell membrane</location>
        <topology evidence="1">Multi-pass membrane protein</topology>
    </subcellularLocation>
</comment>
<comment type="caution">
    <text evidence="11">The sequence shown here is derived from an EMBL/GenBank/DDBJ whole genome shotgun (WGS) entry which is preliminary data.</text>
</comment>
<dbReference type="Pfam" id="PF21082">
    <property type="entry name" value="MS_channel_3rd"/>
    <property type="match status" value="1"/>
</dbReference>
<dbReference type="InterPro" id="IPR023408">
    <property type="entry name" value="MscS_beta-dom_sf"/>
</dbReference>
<dbReference type="InterPro" id="IPR011014">
    <property type="entry name" value="MscS_channel_TM-2"/>
</dbReference>
<reference evidence="11" key="1">
    <citation type="submission" date="2019-08" db="EMBL/GenBank/DDBJ databases">
        <authorList>
            <person name="Kucharzyk K."/>
            <person name="Murdoch R.W."/>
            <person name="Higgins S."/>
            <person name="Loffler F."/>
        </authorList>
    </citation>
    <scope>NUCLEOTIDE SEQUENCE</scope>
</reference>
<keyword evidence="3" id="KW-1003">Cell membrane</keyword>
<dbReference type="InterPro" id="IPR010920">
    <property type="entry name" value="LSM_dom_sf"/>
</dbReference>
<dbReference type="InterPro" id="IPR049278">
    <property type="entry name" value="MS_channel_C"/>
</dbReference>
<dbReference type="InterPro" id="IPR006685">
    <property type="entry name" value="MscS_channel_2nd"/>
</dbReference>
<dbReference type="PANTHER" id="PTHR30460:SF0">
    <property type="entry name" value="MODERATE CONDUCTANCE MECHANOSENSITIVE CHANNEL YBIO"/>
    <property type="match status" value="1"/>
</dbReference>
<feature type="transmembrane region" description="Helical" evidence="7">
    <location>
        <begin position="84"/>
        <end position="103"/>
    </location>
</feature>
<protein>
    <recommendedName>
        <fullName evidence="12">MscS family protein YkuT</fullName>
    </recommendedName>
</protein>
<evidence type="ECO:0000256" key="5">
    <source>
        <dbReference type="ARBA" id="ARBA00022989"/>
    </source>
</evidence>
<dbReference type="Gene3D" id="3.30.70.100">
    <property type="match status" value="1"/>
</dbReference>
<keyword evidence="5 7" id="KW-1133">Transmembrane helix</keyword>
<dbReference type="GO" id="GO:0008381">
    <property type="term" value="F:mechanosensitive monoatomic ion channel activity"/>
    <property type="evidence" value="ECO:0007669"/>
    <property type="project" value="InterPro"/>
</dbReference>
<comment type="similarity">
    <text evidence="2">Belongs to the MscS (TC 1.A.23) family.</text>
</comment>
<accession>A0A645CFN3</accession>
<feature type="transmembrane region" description="Helical" evidence="7">
    <location>
        <begin position="109"/>
        <end position="128"/>
    </location>
</feature>
<dbReference type="InterPro" id="IPR049142">
    <property type="entry name" value="MS_channel_1st"/>
</dbReference>
<dbReference type="Gene3D" id="1.10.287.1260">
    <property type="match status" value="1"/>
</dbReference>
<evidence type="ECO:0000256" key="7">
    <source>
        <dbReference type="SAM" id="Phobius"/>
    </source>
</evidence>
<feature type="transmembrane region" description="Helical" evidence="7">
    <location>
        <begin position="12"/>
        <end position="34"/>
    </location>
</feature>
<keyword evidence="4 7" id="KW-0812">Transmembrane</keyword>
<evidence type="ECO:0000259" key="9">
    <source>
        <dbReference type="Pfam" id="PF21082"/>
    </source>
</evidence>
<dbReference type="Pfam" id="PF21088">
    <property type="entry name" value="MS_channel_1st"/>
    <property type="match status" value="1"/>
</dbReference>
<dbReference type="Gene3D" id="2.30.30.60">
    <property type="match status" value="1"/>
</dbReference>
<name>A0A645CFN3_9ZZZZ</name>
<feature type="domain" description="Mechanosensitive ion channel MscS C-terminal" evidence="9">
    <location>
        <begin position="199"/>
        <end position="284"/>
    </location>
</feature>
<dbReference type="SUPFAM" id="SSF50182">
    <property type="entry name" value="Sm-like ribonucleoproteins"/>
    <property type="match status" value="1"/>
</dbReference>
<evidence type="ECO:0000259" key="8">
    <source>
        <dbReference type="Pfam" id="PF00924"/>
    </source>
</evidence>
<keyword evidence="6 7" id="KW-0472">Membrane</keyword>
<dbReference type="EMBL" id="VSSQ01026804">
    <property type="protein sequence ID" value="MPM75705.1"/>
    <property type="molecule type" value="Genomic_DNA"/>
</dbReference>
<dbReference type="Pfam" id="PF00924">
    <property type="entry name" value="MS_channel_2nd"/>
    <property type="match status" value="1"/>
</dbReference>
<organism evidence="11">
    <name type="scientific">bioreactor metagenome</name>
    <dbReference type="NCBI Taxonomy" id="1076179"/>
    <lineage>
        <taxon>unclassified sequences</taxon>
        <taxon>metagenomes</taxon>
        <taxon>ecological metagenomes</taxon>
    </lineage>
</organism>
<evidence type="ECO:0000256" key="6">
    <source>
        <dbReference type="ARBA" id="ARBA00023136"/>
    </source>
</evidence>
<dbReference type="SUPFAM" id="SSF82689">
    <property type="entry name" value="Mechanosensitive channel protein MscS (YggB), C-terminal domain"/>
    <property type="match status" value="1"/>
</dbReference>
<feature type="domain" description="Mechanosensitive ion channel MscS" evidence="8">
    <location>
        <begin position="127"/>
        <end position="189"/>
    </location>
</feature>
<dbReference type="AlphaFoldDB" id="A0A645CFN3"/>
<evidence type="ECO:0000256" key="4">
    <source>
        <dbReference type="ARBA" id="ARBA00022692"/>
    </source>
</evidence>
<gene>
    <name evidence="11" type="ORF">SDC9_122699</name>
</gene>
<dbReference type="PANTHER" id="PTHR30460">
    <property type="entry name" value="MODERATE CONDUCTANCE MECHANOSENSITIVE CHANNEL YBIO"/>
    <property type="match status" value="1"/>
</dbReference>
<evidence type="ECO:0000256" key="2">
    <source>
        <dbReference type="ARBA" id="ARBA00008017"/>
    </source>
</evidence>
<evidence type="ECO:0000259" key="10">
    <source>
        <dbReference type="Pfam" id="PF21088"/>
    </source>
</evidence>
<dbReference type="InterPro" id="IPR011066">
    <property type="entry name" value="MscS_channel_C_sf"/>
</dbReference>
<dbReference type="InterPro" id="IPR045276">
    <property type="entry name" value="YbiO_bact"/>
</dbReference>
<dbReference type="SUPFAM" id="SSF82861">
    <property type="entry name" value="Mechanosensitive channel protein MscS (YggB), transmembrane region"/>
    <property type="match status" value="1"/>
</dbReference>
<feature type="domain" description="Mechanosensitive ion channel transmembrane helices 2/3" evidence="10">
    <location>
        <begin position="84"/>
        <end position="125"/>
    </location>
</feature>
<evidence type="ECO:0000256" key="1">
    <source>
        <dbReference type="ARBA" id="ARBA00004651"/>
    </source>
</evidence>
<sequence length="297" mass="31979">MPWPVSEQVTEQWINNAIVIVVTVLVALLVRGLLARAIRRITGMMIKDASGKRLRATEILRRAADMSDERYAARANTTASLLRNILDIVLVVIVVMTVMNVLGVPMAPLLASASIGGVAIGFGAQSLVKDYLSGIFMVSEDQFGVGDWIQINDKISGRVEEVGLRVTRLRAFSGVVWYVRNGDITQLGNSSQGTSTAIIDIPIAVGADPAPAIEIMKQVLTEMAGQEEWQQVLIAEPQVLGVDSMNAVQTKLRAIADTLANQQWGFQREALSRIRTALHVAGIEDPAVPTAADQAGA</sequence>